<comment type="caution">
    <text evidence="1">The sequence shown here is derived from an EMBL/GenBank/DDBJ whole genome shotgun (WGS) entry which is preliminary data.</text>
</comment>
<dbReference type="PANTHER" id="PTHR33401:SF2">
    <property type="entry name" value="OS03G0138400 PROTEIN"/>
    <property type="match status" value="1"/>
</dbReference>
<keyword evidence="2" id="KW-1185">Reference proteome</keyword>
<evidence type="ECO:0000313" key="1">
    <source>
        <dbReference type="EMBL" id="KAE8714651.1"/>
    </source>
</evidence>
<organism evidence="1 2">
    <name type="scientific">Hibiscus syriacus</name>
    <name type="common">Rose of Sharon</name>
    <dbReference type="NCBI Taxonomy" id="106335"/>
    <lineage>
        <taxon>Eukaryota</taxon>
        <taxon>Viridiplantae</taxon>
        <taxon>Streptophyta</taxon>
        <taxon>Embryophyta</taxon>
        <taxon>Tracheophyta</taxon>
        <taxon>Spermatophyta</taxon>
        <taxon>Magnoliopsida</taxon>
        <taxon>eudicotyledons</taxon>
        <taxon>Gunneridae</taxon>
        <taxon>Pentapetalae</taxon>
        <taxon>rosids</taxon>
        <taxon>malvids</taxon>
        <taxon>Malvales</taxon>
        <taxon>Malvaceae</taxon>
        <taxon>Malvoideae</taxon>
        <taxon>Hibiscus</taxon>
    </lineage>
</organism>
<name>A0A6A3BFL0_HIBSY</name>
<gene>
    <name evidence="1" type="ORF">F3Y22_tig00110195pilonHSYRG00316</name>
</gene>
<accession>A0A6A3BFL0</accession>
<protein>
    <submittedName>
        <fullName evidence="1">Actin-related protein 2/3 complex subunit 2</fullName>
    </submittedName>
</protein>
<dbReference type="PANTHER" id="PTHR33401">
    <property type="entry name" value="LIGHT-HARVESTING COMPLEX-LIKE PROTEIN OHP2, CHLOROPLASTIC"/>
    <property type="match status" value="1"/>
</dbReference>
<sequence length="178" mass="20259">MLGRRCLPKAYGGWLYGPPKLVELNALLQTLHLQFSFFVGSGARRAVLTWVDGAPPLASMIRQALVFFSKLKIILMEKITVSQMLCWYLKETVVSSKSDKTRRKVQWNDRNGNKLVEIMEFEPSDVSDSDDVNDEDSCICIIISSNWSVPQRWFGCFAAPSTDENSWEQIKTMVNFLA</sequence>
<dbReference type="EMBL" id="VEPZ02000870">
    <property type="protein sequence ID" value="KAE8714651.1"/>
    <property type="molecule type" value="Genomic_DNA"/>
</dbReference>
<proteinExistence type="predicted"/>
<dbReference type="AlphaFoldDB" id="A0A6A3BFL0"/>
<dbReference type="Proteomes" id="UP000436088">
    <property type="component" value="Unassembled WGS sequence"/>
</dbReference>
<evidence type="ECO:0000313" key="2">
    <source>
        <dbReference type="Proteomes" id="UP000436088"/>
    </source>
</evidence>
<reference evidence="1" key="1">
    <citation type="submission" date="2019-09" db="EMBL/GenBank/DDBJ databases">
        <title>Draft genome information of white flower Hibiscus syriacus.</title>
        <authorList>
            <person name="Kim Y.-M."/>
        </authorList>
    </citation>
    <scope>NUCLEOTIDE SEQUENCE [LARGE SCALE GENOMIC DNA]</scope>
    <source>
        <strain evidence="1">YM2019G1</strain>
    </source>
</reference>